<protein>
    <submittedName>
        <fullName evidence="1">Uncharacterized protein</fullName>
    </submittedName>
</protein>
<proteinExistence type="predicted"/>
<dbReference type="Proteomes" id="UP000225583">
    <property type="component" value="Segment"/>
</dbReference>
<sequence>MYDFDFTFFADEYSSTLEIDSNEWKALNRRAGRLVDAITGMKILHMGGLDKLHPTQLRLVKFAICSQVEYLLENGETSATTENANGDGYTIGAYTERPASVSKGSGPRVVYSADVLNYLIPTGLLYAGVKRHDSSY</sequence>
<accession>A0A1Z1LZK5</accession>
<keyword evidence="2" id="KW-1185">Reference proteome</keyword>
<organism evidence="1 2">
    <name type="scientific">Bacillus phage Deep-Purple</name>
    <dbReference type="NCBI Taxonomy" id="1873341"/>
    <lineage>
        <taxon>Viruses</taxon>
        <taxon>Duplodnaviria</taxon>
        <taxon>Heunggongvirae</taxon>
        <taxon>Uroviricota</taxon>
        <taxon>Caudoviricetes</taxon>
        <taxon>Deurplevirus</taxon>
        <taxon>Deurplevirus deeppurple</taxon>
    </lineage>
</organism>
<gene>
    <name evidence="1" type="ORF">DeepPurple_gp020</name>
</gene>
<evidence type="ECO:0000313" key="1">
    <source>
        <dbReference type="EMBL" id="ARW58271.1"/>
    </source>
</evidence>
<reference evidence="1 2" key="1">
    <citation type="submission" date="2017-05" db="EMBL/GenBank/DDBJ databases">
        <title>Complete Genome Sequence of Bacteriophage Deep-Purple infecting emetic Bacillus cereus.</title>
        <authorList>
            <person name="Hock L."/>
            <person name="Gillis A."/>
            <person name="Mahillon J."/>
        </authorList>
    </citation>
    <scope>NUCLEOTIDE SEQUENCE [LARGE SCALE GENOMIC DNA]</scope>
</reference>
<evidence type="ECO:0000313" key="2">
    <source>
        <dbReference type="Proteomes" id="UP000225583"/>
    </source>
</evidence>
<name>A0A1Z1LZK5_9CAUD</name>
<dbReference type="EMBL" id="MF176161">
    <property type="protein sequence ID" value="ARW58271.1"/>
    <property type="molecule type" value="Genomic_DNA"/>
</dbReference>